<evidence type="ECO:0000256" key="1">
    <source>
        <dbReference type="ARBA" id="ARBA00001946"/>
    </source>
</evidence>
<dbReference type="InterPro" id="IPR050241">
    <property type="entry name" value="NAD-cap_RNA_hydrolase_NudC"/>
</dbReference>
<dbReference type="InterPro" id="IPR020084">
    <property type="entry name" value="NUDIX_hydrolase_CS"/>
</dbReference>
<dbReference type="GO" id="GO:0035529">
    <property type="term" value="F:NADH pyrophosphatase activity"/>
    <property type="evidence" value="ECO:0007669"/>
    <property type="project" value="TreeGrafter"/>
</dbReference>
<evidence type="ECO:0000256" key="2">
    <source>
        <dbReference type="ARBA" id="ARBA00001947"/>
    </source>
</evidence>
<feature type="domain" description="Nudix hydrolase" evidence="8">
    <location>
        <begin position="156"/>
        <end position="283"/>
    </location>
</feature>
<sequence>MKVLDKDYYFVLNDIERVHRDITQQTRQNLINDPKTLFVFINEKNLHIQQQDQQYLFSLQDVKTHISETELSQAALLGFQLEVPIFSVQTNAVFTKQFLCIDSPDVTNTIIPALSLSIAKFHQTVKFCSQCGQKLVFLNSTQVFLYCNQCKKEVYPQIQPSVIMMITCGDKMLLCHRHSTLYTHSCGFVEIIETLENAVLRELQEEIGFDPKYIKRIEQLQGSQPWPGTYMSLMIPYWIEVNEEFECQITVECTDYKWVTEEQWRVAAERVDSNILTEEWTVRSKKTIARSMMEYFVNHKNQMISK</sequence>
<dbReference type="EMBL" id="KI546167">
    <property type="protein sequence ID" value="EST41758.1"/>
    <property type="molecule type" value="Genomic_DNA"/>
</dbReference>
<dbReference type="PROSITE" id="PS00893">
    <property type="entry name" value="NUDIX_BOX"/>
    <property type="match status" value="1"/>
</dbReference>
<organism evidence="9">
    <name type="scientific">Spironucleus salmonicida</name>
    <dbReference type="NCBI Taxonomy" id="348837"/>
    <lineage>
        <taxon>Eukaryota</taxon>
        <taxon>Metamonada</taxon>
        <taxon>Diplomonadida</taxon>
        <taxon>Hexamitidae</taxon>
        <taxon>Hexamitinae</taxon>
        <taxon>Spironucleus</taxon>
    </lineage>
</organism>
<dbReference type="PANTHER" id="PTHR42904">
    <property type="entry name" value="NUDIX HYDROLASE, NUDC SUBFAMILY"/>
    <property type="match status" value="1"/>
</dbReference>
<reference evidence="10" key="2">
    <citation type="submission" date="2020-12" db="EMBL/GenBank/DDBJ databases">
        <title>New Spironucleus salmonicida genome in near-complete chromosomes.</title>
        <authorList>
            <person name="Xu F."/>
            <person name="Kurt Z."/>
            <person name="Jimenez-Gonzalez A."/>
            <person name="Astvaldsson A."/>
            <person name="Andersson J.O."/>
            <person name="Svard S.G."/>
        </authorList>
    </citation>
    <scope>NUCLEOTIDE SEQUENCE</scope>
    <source>
        <strain evidence="10">ATCC 50377</strain>
    </source>
</reference>
<evidence type="ECO:0000256" key="3">
    <source>
        <dbReference type="ARBA" id="ARBA00009595"/>
    </source>
</evidence>
<comment type="similarity">
    <text evidence="3">Belongs to the Nudix hydrolase family. NudC subfamily.</text>
</comment>
<reference evidence="9 10" key="1">
    <citation type="journal article" date="2014" name="PLoS Genet.">
        <title>The Genome of Spironucleus salmonicida Highlights a Fish Pathogen Adapted to Fluctuating Environments.</title>
        <authorList>
            <person name="Xu F."/>
            <person name="Jerlstrom-Hultqvist J."/>
            <person name="Einarsson E."/>
            <person name="Astvaldsson A."/>
            <person name="Svard S.G."/>
            <person name="Andersson J.O."/>
        </authorList>
    </citation>
    <scope>NUCLEOTIDE SEQUENCE</scope>
    <source>
        <strain evidence="10">ATCC 50377</strain>
    </source>
</reference>
<dbReference type="GO" id="GO:0005829">
    <property type="term" value="C:cytosol"/>
    <property type="evidence" value="ECO:0007669"/>
    <property type="project" value="TreeGrafter"/>
</dbReference>
<dbReference type="GO" id="GO:0019677">
    <property type="term" value="P:NAD+ catabolic process"/>
    <property type="evidence" value="ECO:0007669"/>
    <property type="project" value="TreeGrafter"/>
</dbReference>
<dbReference type="PANTHER" id="PTHR42904:SF6">
    <property type="entry name" value="NAD-CAPPED RNA HYDROLASE NUDT12"/>
    <property type="match status" value="1"/>
</dbReference>
<dbReference type="AlphaFoldDB" id="V6LC08"/>
<evidence type="ECO:0000313" key="10">
    <source>
        <dbReference type="EMBL" id="KAH0573245.1"/>
    </source>
</evidence>
<dbReference type="Gene3D" id="3.90.79.20">
    <property type="match status" value="1"/>
</dbReference>
<proteinExistence type="inferred from homology"/>
<name>V6LC08_9EUKA</name>
<dbReference type="EMBL" id="AUWU02000005">
    <property type="protein sequence ID" value="KAH0573245.1"/>
    <property type="molecule type" value="Genomic_DNA"/>
</dbReference>
<evidence type="ECO:0000256" key="7">
    <source>
        <dbReference type="ARBA" id="ARBA00023679"/>
    </source>
</evidence>
<keyword evidence="11" id="KW-1185">Reference proteome</keyword>
<keyword evidence="6" id="KW-0460">Magnesium</keyword>
<evidence type="ECO:0000256" key="5">
    <source>
        <dbReference type="ARBA" id="ARBA00022801"/>
    </source>
</evidence>
<evidence type="ECO:0000313" key="11">
    <source>
        <dbReference type="Proteomes" id="UP000018208"/>
    </source>
</evidence>
<dbReference type="PROSITE" id="PS51462">
    <property type="entry name" value="NUDIX"/>
    <property type="match status" value="1"/>
</dbReference>
<dbReference type="InterPro" id="IPR000086">
    <property type="entry name" value="NUDIX_hydrolase_dom"/>
</dbReference>
<dbReference type="GO" id="GO:0005777">
    <property type="term" value="C:peroxisome"/>
    <property type="evidence" value="ECO:0007669"/>
    <property type="project" value="TreeGrafter"/>
</dbReference>
<dbReference type="Proteomes" id="UP000018208">
    <property type="component" value="Unassembled WGS sequence"/>
</dbReference>
<dbReference type="GO" id="GO:0046872">
    <property type="term" value="F:metal ion binding"/>
    <property type="evidence" value="ECO:0007669"/>
    <property type="project" value="UniProtKB-KW"/>
</dbReference>
<accession>V6LC08</accession>
<comment type="cofactor">
    <cofactor evidence="2">
        <name>Zn(2+)</name>
        <dbReference type="ChEBI" id="CHEBI:29105"/>
    </cofactor>
</comment>
<dbReference type="Gene3D" id="3.90.79.10">
    <property type="entry name" value="Nucleoside Triphosphate Pyrophosphohydrolase"/>
    <property type="match status" value="1"/>
</dbReference>
<gene>
    <name evidence="9" type="ORF">SS50377_18591</name>
    <name evidence="10" type="ORF">SS50377_25365</name>
</gene>
<evidence type="ECO:0000256" key="4">
    <source>
        <dbReference type="ARBA" id="ARBA00022723"/>
    </source>
</evidence>
<dbReference type="Pfam" id="PF00293">
    <property type="entry name" value="NUDIX"/>
    <property type="match status" value="1"/>
</dbReference>
<evidence type="ECO:0000259" key="8">
    <source>
        <dbReference type="PROSITE" id="PS51462"/>
    </source>
</evidence>
<evidence type="ECO:0000313" key="9">
    <source>
        <dbReference type="EMBL" id="EST41758.1"/>
    </source>
</evidence>
<dbReference type="InterPro" id="IPR015797">
    <property type="entry name" value="NUDIX_hydrolase-like_dom_sf"/>
</dbReference>
<comment type="cofactor">
    <cofactor evidence="1">
        <name>Mg(2+)</name>
        <dbReference type="ChEBI" id="CHEBI:18420"/>
    </cofactor>
</comment>
<evidence type="ECO:0000256" key="6">
    <source>
        <dbReference type="ARBA" id="ARBA00022842"/>
    </source>
</evidence>
<dbReference type="VEuPathDB" id="GiardiaDB:SS50377_25365"/>
<dbReference type="OrthoDB" id="10249612at2759"/>
<keyword evidence="5" id="KW-0378">Hydrolase</keyword>
<protein>
    <submittedName>
        <fullName evidence="9">NADH pyrophosphatase</fullName>
    </submittedName>
</protein>
<comment type="catalytic activity">
    <reaction evidence="7">
        <text>a 5'-end NAD(+)-phospho-ribonucleoside in mRNA + H2O = a 5'-end phospho-adenosine-phospho-ribonucleoside in mRNA + beta-nicotinamide D-ribonucleotide + 2 H(+)</text>
        <dbReference type="Rhea" id="RHEA:60876"/>
        <dbReference type="Rhea" id="RHEA-COMP:15698"/>
        <dbReference type="Rhea" id="RHEA-COMP:15719"/>
        <dbReference type="ChEBI" id="CHEBI:14649"/>
        <dbReference type="ChEBI" id="CHEBI:15377"/>
        <dbReference type="ChEBI" id="CHEBI:15378"/>
        <dbReference type="ChEBI" id="CHEBI:144029"/>
        <dbReference type="ChEBI" id="CHEBI:144051"/>
    </reaction>
    <physiologicalReaction direction="left-to-right" evidence="7">
        <dbReference type="Rhea" id="RHEA:60877"/>
    </physiologicalReaction>
</comment>
<dbReference type="SUPFAM" id="SSF55811">
    <property type="entry name" value="Nudix"/>
    <property type="match status" value="1"/>
</dbReference>
<dbReference type="GO" id="GO:0006742">
    <property type="term" value="P:NADP+ catabolic process"/>
    <property type="evidence" value="ECO:0007669"/>
    <property type="project" value="TreeGrafter"/>
</dbReference>
<keyword evidence="4" id="KW-0479">Metal-binding</keyword>